<evidence type="ECO:0000313" key="1">
    <source>
        <dbReference type="EMBL" id="PWZ41797.1"/>
    </source>
</evidence>
<dbReference type="Proteomes" id="UP000251960">
    <property type="component" value="Chromosome 2"/>
</dbReference>
<protein>
    <submittedName>
        <fullName evidence="1">Uncharacterized protein</fullName>
    </submittedName>
</protein>
<proteinExistence type="predicted"/>
<sequence length="9" mass="1031">MLVVQLVDD</sequence>
<accession>A0A3L6G3W4</accession>
<name>A0A3L6G3W4_MAIZE</name>
<comment type="caution">
    <text evidence="1">The sequence shown here is derived from an EMBL/GenBank/DDBJ whole genome shotgun (WGS) entry which is preliminary data.</text>
</comment>
<organism evidence="1">
    <name type="scientific">Zea mays</name>
    <name type="common">Maize</name>
    <dbReference type="NCBI Taxonomy" id="4577"/>
    <lineage>
        <taxon>Eukaryota</taxon>
        <taxon>Viridiplantae</taxon>
        <taxon>Streptophyta</taxon>
        <taxon>Embryophyta</taxon>
        <taxon>Tracheophyta</taxon>
        <taxon>Spermatophyta</taxon>
        <taxon>Magnoliopsida</taxon>
        <taxon>Liliopsida</taxon>
        <taxon>Poales</taxon>
        <taxon>Poaceae</taxon>
        <taxon>PACMAD clade</taxon>
        <taxon>Panicoideae</taxon>
        <taxon>Andropogonodae</taxon>
        <taxon>Andropogoneae</taxon>
        <taxon>Tripsacinae</taxon>
        <taxon>Zea</taxon>
    </lineage>
</organism>
<reference evidence="1" key="1">
    <citation type="journal article" date="2018" name="Nat. Genet.">
        <title>Extensive intraspecific gene order and gene structural variations between Mo17 and other maize genomes.</title>
        <authorList>
            <person name="Sun S."/>
            <person name="Zhou Y."/>
            <person name="Chen J."/>
            <person name="Shi J."/>
            <person name="Zhao H."/>
            <person name="Zhao H."/>
            <person name="Song W."/>
            <person name="Zhang M."/>
            <person name="Cui Y."/>
            <person name="Dong X."/>
            <person name="Liu H."/>
            <person name="Ma X."/>
            <person name="Jiao Y."/>
            <person name="Wang B."/>
            <person name="Wei X."/>
            <person name="Stein J.C."/>
            <person name="Glaubitz J.C."/>
            <person name="Lu F."/>
            <person name="Yu G."/>
            <person name="Liang C."/>
            <person name="Fengler K."/>
            <person name="Li B."/>
            <person name="Rafalski A."/>
            <person name="Schnable P.S."/>
            <person name="Ware D.H."/>
            <person name="Buckler E.S."/>
            <person name="Lai J."/>
        </authorList>
    </citation>
    <scope>NUCLEOTIDE SEQUENCE [LARGE SCALE GENOMIC DNA]</scope>
    <source>
        <tissue evidence="1">Seedling</tissue>
    </source>
</reference>
<dbReference type="EMBL" id="NCVQ01000003">
    <property type="protein sequence ID" value="PWZ41797.1"/>
    <property type="molecule type" value="Genomic_DNA"/>
</dbReference>
<gene>
    <name evidence="1" type="ORF">Zm00014a_015450</name>
</gene>